<evidence type="ECO:0000259" key="4">
    <source>
        <dbReference type="PROSITE" id="PS52002"/>
    </source>
</evidence>
<proteinExistence type="predicted"/>
<dbReference type="InterPro" id="IPR047575">
    <property type="entry name" value="Sm"/>
</dbReference>
<evidence type="ECO:0000256" key="3">
    <source>
        <dbReference type="SAM" id="MobiDB-lite"/>
    </source>
</evidence>
<organism evidence="5 6">
    <name type="scientific">Candidatus Fervidibacter sacchari</name>
    <dbReference type="NCBI Taxonomy" id="1448929"/>
    <lineage>
        <taxon>Bacteria</taxon>
        <taxon>Candidatus Fervidibacterota</taxon>
        <taxon>Candidatus Fervidibacter</taxon>
    </lineage>
</organism>
<name>A0ABT2EMS6_9BACT</name>
<dbReference type="EMBL" id="JANUCP010000003">
    <property type="protein sequence ID" value="MCS3919252.1"/>
    <property type="molecule type" value="Genomic_DNA"/>
</dbReference>
<feature type="domain" description="Sm" evidence="4">
    <location>
        <begin position="11"/>
        <end position="73"/>
    </location>
</feature>
<keyword evidence="1" id="KW-0694">RNA-binding</keyword>
<keyword evidence="2" id="KW-0346">Stress response</keyword>
<dbReference type="Proteomes" id="UP001204798">
    <property type="component" value="Unassembled WGS sequence"/>
</dbReference>
<accession>A0ABT2EMS6</accession>
<dbReference type="RefSeq" id="WP_259095492.1">
    <property type="nucleotide sequence ID" value="NZ_CP130454.1"/>
</dbReference>
<protein>
    <submittedName>
        <fullName evidence="5">RNA chaperone Hfq</fullName>
    </submittedName>
</protein>
<dbReference type="PANTHER" id="PTHR34772:SF1">
    <property type="entry name" value="RNA-BINDING PROTEIN HFQ"/>
    <property type="match status" value="1"/>
</dbReference>
<feature type="region of interest" description="Disordered" evidence="3">
    <location>
        <begin position="87"/>
        <end position="120"/>
    </location>
</feature>
<comment type="caution">
    <text evidence="5">The sequence shown here is derived from an EMBL/GenBank/DDBJ whole genome shotgun (WGS) entry which is preliminary data.</text>
</comment>
<dbReference type="InterPro" id="IPR010920">
    <property type="entry name" value="LSM_dom_sf"/>
</dbReference>
<dbReference type="InterPro" id="IPR005001">
    <property type="entry name" value="Hfq"/>
</dbReference>
<sequence>MSNEKQMKIQDGYLNFLRRERIPVAVHFFTGMQLRGIVRGFDTYTFVLELEGTNKQVLIFKHGVLYVDPMRPVGDIVGRLIAEAQQAEQARQAQQQSKQQQQNQQQQQQKRPRQQAPAES</sequence>
<evidence type="ECO:0000256" key="1">
    <source>
        <dbReference type="ARBA" id="ARBA00022884"/>
    </source>
</evidence>
<evidence type="ECO:0000256" key="2">
    <source>
        <dbReference type="ARBA" id="ARBA00023016"/>
    </source>
</evidence>
<dbReference type="PANTHER" id="PTHR34772">
    <property type="entry name" value="RNA-BINDING PROTEIN HFQ"/>
    <property type="match status" value="1"/>
</dbReference>
<keyword evidence="6" id="KW-1185">Reference proteome</keyword>
<evidence type="ECO:0000313" key="6">
    <source>
        <dbReference type="Proteomes" id="UP001204798"/>
    </source>
</evidence>
<dbReference type="PROSITE" id="PS52002">
    <property type="entry name" value="SM"/>
    <property type="match status" value="1"/>
</dbReference>
<dbReference type="Pfam" id="PF17209">
    <property type="entry name" value="Hfq"/>
    <property type="match status" value="1"/>
</dbReference>
<dbReference type="Gene3D" id="2.30.30.100">
    <property type="match status" value="1"/>
</dbReference>
<evidence type="ECO:0000313" key="5">
    <source>
        <dbReference type="EMBL" id="MCS3919252.1"/>
    </source>
</evidence>
<gene>
    <name evidence="5" type="ORF">M2350_001665</name>
</gene>
<dbReference type="SUPFAM" id="SSF50182">
    <property type="entry name" value="Sm-like ribonucleoproteins"/>
    <property type="match status" value="1"/>
</dbReference>
<reference evidence="5 6" key="1">
    <citation type="submission" date="2022-08" db="EMBL/GenBank/DDBJ databases">
        <title>Bacterial and archaeal communities from various locations to study Microbial Dark Matter (Phase II).</title>
        <authorList>
            <person name="Stepanauskas R."/>
        </authorList>
    </citation>
    <scope>NUCLEOTIDE SEQUENCE [LARGE SCALE GENOMIC DNA]</scope>
    <source>
        <strain evidence="5 6">PD1</strain>
    </source>
</reference>